<feature type="transmembrane region" description="Helical" evidence="1">
    <location>
        <begin position="16"/>
        <end position="38"/>
    </location>
</feature>
<dbReference type="AlphaFoldDB" id="A0AAD2IX66"/>
<evidence type="ECO:0000313" key="3">
    <source>
        <dbReference type="Proteomes" id="UP000044098"/>
    </source>
</evidence>
<feature type="transmembrane region" description="Helical" evidence="1">
    <location>
        <begin position="50"/>
        <end position="72"/>
    </location>
</feature>
<feature type="transmembrane region" description="Helical" evidence="1">
    <location>
        <begin position="84"/>
        <end position="102"/>
    </location>
</feature>
<evidence type="ECO:0000256" key="1">
    <source>
        <dbReference type="SAM" id="Phobius"/>
    </source>
</evidence>
<proteinExistence type="predicted"/>
<dbReference type="EMBL" id="CYTK01000002">
    <property type="protein sequence ID" value="CUI73217.1"/>
    <property type="molecule type" value="Genomic_DNA"/>
</dbReference>
<dbReference type="Proteomes" id="UP000044098">
    <property type="component" value="Unassembled WGS sequence"/>
</dbReference>
<comment type="caution">
    <text evidence="2">The sequence shown here is derived from an EMBL/GenBank/DDBJ whole genome shotgun (WGS) entry which is preliminary data.</text>
</comment>
<keyword evidence="1" id="KW-0812">Transmembrane</keyword>
<organism evidence="2 3">
    <name type="scientific">Achromobacter aegrifaciens</name>
    <dbReference type="NCBI Taxonomy" id="1287736"/>
    <lineage>
        <taxon>Bacteria</taxon>
        <taxon>Pseudomonadati</taxon>
        <taxon>Pseudomonadota</taxon>
        <taxon>Betaproteobacteria</taxon>
        <taxon>Burkholderiales</taxon>
        <taxon>Alcaligenaceae</taxon>
        <taxon>Achromobacter</taxon>
    </lineage>
</organism>
<sequence length="415" mass="45024">MPRPARTAHLKQIRHYLFGIIVSFLLAGLLAFLGIVFVSSPNLGWGAQALLSYGVLFGGPLALVLALCWIIYMVRDKGQVPGRVHALMFLPTVLALAIVPVSDSIEQGRWDRFQASHPAIEEAHVNLSGRTIWTDRSGGSVSSGSSPYLEPGSVAQYMFSRFRRYPNQGAAASENFPYDGARLKDGVDRYVYSSQDGTPGASVPLKRQPYPDMGKLPLASAQGEAELVVYHYYHYADHVEVAPGIARFAGTTDDRMEAAGMPGVAIFGLQNLTPQTIARVEINGQAYDMGSQAARSVLRQPCDPVRGGSPVLLDLEQPLRVRWQTLEEPGTWREATVNVPAFSAASGKDPGKGLQRVRLYFLPDETVAAERYREIRARGELSVRATGLPAAAQAYTGCGGAYSGYNPQTVKLLGN</sequence>
<evidence type="ECO:0000313" key="2">
    <source>
        <dbReference type="EMBL" id="CUI73217.1"/>
    </source>
</evidence>
<keyword evidence="1" id="KW-1133">Transmembrane helix</keyword>
<reference evidence="2 3" key="1">
    <citation type="submission" date="2015-09" db="EMBL/GenBank/DDBJ databases">
        <authorList>
            <consortium name="Pathogen Informatics"/>
        </authorList>
    </citation>
    <scope>NUCLEOTIDE SEQUENCE [LARGE SCALE GENOMIC DNA]</scope>
    <source>
        <strain evidence="2 3">2789STDY5608625</strain>
    </source>
</reference>
<protein>
    <submittedName>
        <fullName evidence="2">Uncharacterized protein</fullName>
    </submittedName>
</protein>
<name>A0AAD2IX66_ACHAE</name>
<keyword evidence="1" id="KW-0472">Membrane</keyword>
<accession>A0AAD2IX66</accession>
<gene>
    <name evidence="2" type="ORF">ERS370000_01451</name>
</gene>